<dbReference type="InterPro" id="IPR011009">
    <property type="entry name" value="Kinase-like_dom_sf"/>
</dbReference>
<feature type="domain" description="Protein kinase" evidence="9">
    <location>
        <begin position="371"/>
        <end position="636"/>
    </location>
</feature>
<dbReference type="SMART" id="SM00220">
    <property type="entry name" value="S_TKc"/>
    <property type="match status" value="1"/>
</dbReference>
<keyword evidence="7" id="KW-0175">Coiled coil</keyword>
<protein>
    <recommendedName>
        <fullName evidence="2">non-specific serine/threonine protein kinase</fullName>
        <ecNumber evidence="2">2.7.11.1</ecNumber>
    </recommendedName>
</protein>
<reference evidence="10" key="1">
    <citation type="submission" date="2010-04" db="EMBL/GenBank/DDBJ databases">
        <title>Complete sequence of Methanocaldococcus infernus ME.</title>
        <authorList>
            <consortium name="US DOE Joint Genome Institute"/>
            <person name="Lucas S."/>
            <person name="Copeland A."/>
            <person name="Lapidus A."/>
            <person name="Cheng J.-F."/>
            <person name="Bruce D."/>
            <person name="Goodwin L."/>
            <person name="Pitluck S."/>
            <person name="Munk A.C."/>
            <person name="Detter J.C."/>
            <person name="Han C."/>
            <person name="Tapia R."/>
            <person name="Land M."/>
            <person name="Hauser L."/>
            <person name="Kyrpides N."/>
            <person name="Mikhailova N."/>
            <person name="Sieprawska-Lupa M."/>
            <person name="Whitman W.B."/>
            <person name="Woyke T."/>
        </authorList>
    </citation>
    <scope>NUCLEOTIDE SEQUENCE [LARGE SCALE GENOMIC DNA]</scope>
    <source>
        <strain evidence="10">ME</strain>
    </source>
</reference>
<feature type="transmembrane region" description="Helical" evidence="8">
    <location>
        <begin position="318"/>
        <end position="339"/>
    </location>
</feature>
<dbReference type="InterPro" id="IPR013229">
    <property type="entry name" value="PEGA"/>
</dbReference>
<dbReference type="OrthoDB" id="41005at2157"/>
<keyword evidence="6" id="KW-0067">ATP-binding</keyword>
<keyword evidence="4" id="KW-0547">Nucleotide-binding</keyword>
<dbReference type="PROSITE" id="PS50011">
    <property type="entry name" value="PROTEIN_KINASE_DOM"/>
    <property type="match status" value="1"/>
</dbReference>
<dbReference type="Gene3D" id="3.30.200.20">
    <property type="entry name" value="Phosphorylase Kinase, domain 1"/>
    <property type="match status" value="1"/>
</dbReference>
<evidence type="ECO:0000256" key="4">
    <source>
        <dbReference type="ARBA" id="ARBA00022741"/>
    </source>
</evidence>
<dbReference type="GO" id="GO:0004674">
    <property type="term" value="F:protein serine/threonine kinase activity"/>
    <property type="evidence" value="ECO:0007669"/>
    <property type="project" value="UniProtKB-KW"/>
</dbReference>
<keyword evidence="5 10" id="KW-0418">Kinase</keyword>
<evidence type="ECO:0000259" key="9">
    <source>
        <dbReference type="PROSITE" id="PS50011"/>
    </source>
</evidence>
<dbReference type="PROSITE" id="PS00107">
    <property type="entry name" value="PROTEIN_KINASE_ATP"/>
    <property type="match status" value="1"/>
</dbReference>
<dbReference type="PANTHER" id="PTHR43671">
    <property type="entry name" value="SERINE/THREONINE-PROTEIN KINASE NEK"/>
    <property type="match status" value="1"/>
</dbReference>
<comment type="similarity">
    <text evidence="1">Belongs to the protein kinase superfamily. NEK Ser/Thr protein kinase family. NIMA subfamily.</text>
</comment>
<evidence type="ECO:0000313" key="11">
    <source>
        <dbReference type="Proteomes" id="UP000002061"/>
    </source>
</evidence>
<dbReference type="Proteomes" id="UP000002061">
    <property type="component" value="Chromosome"/>
</dbReference>
<keyword evidence="11" id="KW-1185">Reference proteome</keyword>
<feature type="coiled-coil region" evidence="7">
    <location>
        <begin position="622"/>
        <end position="659"/>
    </location>
</feature>
<evidence type="ECO:0000313" key="10">
    <source>
        <dbReference type="EMBL" id="ADG13153.1"/>
    </source>
</evidence>
<dbReference type="Pfam" id="PF00069">
    <property type="entry name" value="Pkinase"/>
    <property type="match status" value="1"/>
</dbReference>
<dbReference type="EC" id="2.7.11.1" evidence="2"/>
<dbReference type="eggNOG" id="arCOG03264">
    <property type="taxonomic scope" value="Archaea"/>
</dbReference>
<dbReference type="PROSITE" id="PS00108">
    <property type="entry name" value="PROTEIN_KINASE_ST"/>
    <property type="match status" value="1"/>
</dbReference>
<name>D5VRF0_METIM</name>
<evidence type="ECO:0000256" key="7">
    <source>
        <dbReference type="SAM" id="Coils"/>
    </source>
</evidence>
<dbReference type="HOGENOM" id="CLU_331402_0_0_2"/>
<organism evidence="10 11">
    <name type="scientific">Methanocaldococcus infernus (strain DSM 11812 / JCM 15783 / ME)</name>
    <dbReference type="NCBI Taxonomy" id="573063"/>
    <lineage>
        <taxon>Archaea</taxon>
        <taxon>Methanobacteriati</taxon>
        <taxon>Methanobacteriota</taxon>
        <taxon>Methanomada group</taxon>
        <taxon>Methanococci</taxon>
        <taxon>Methanococcales</taxon>
        <taxon>Methanocaldococcaceae</taxon>
        <taxon>Methanocaldococcus</taxon>
    </lineage>
</organism>
<evidence type="ECO:0000256" key="8">
    <source>
        <dbReference type="SAM" id="Phobius"/>
    </source>
</evidence>
<dbReference type="eggNOG" id="arCOG03682">
    <property type="taxonomic scope" value="Archaea"/>
</dbReference>
<dbReference type="EMBL" id="CP002009">
    <property type="protein sequence ID" value="ADG13153.1"/>
    <property type="molecule type" value="Genomic_DNA"/>
</dbReference>
<proteinExistence type="inferred from homology"/>
<evidence type="ECO:0000256" key="2">
    <source>
        <dbReference type="ARBA" id="ARBA00012513"/>
    </source>
</evidence>
<sequence length="745" mass="83502">MRSGLKNLEGERVKLKIIVTLLLVGVLLNINFVSGELGNPKLDVSISIDPYQIPAGGSGTLTVYIREVGGEDWAKDVVVKPYSNDPNIYISPSKSSPVNIEKYGSATFTFKIYVDKNANPGIKTIYVDINYYDTGLLDVGEFFHSETYSTTFEVIPAEGSLYIESNPPGAKIYIDGKYMGITPKTIDVTPGSHELKLVKQGFEEYSTEVYISPGEFKTINAKLVPKFGYLTIHSTEGANVYIDGKYVGHPPIHIKLDSGYHTIKITKKGFKDYTKKIYISSGEIKTIDAKLVPIVSSTSNKNNILLKPSSLESYVNNYGFQAAILLIGLVLIGGSILFIKKKKTKKKKENKDVEKKIDNVIDFPRELLNKYIPLEKLGEGGFGKVFKVKRKGGTLPIALKIPSLNEKAKKSLLKEIEAWKNLNHPNIVKMYDAYIEPIPHIEMEYIDGVKLNGKIIRDLDKYPKPLDPKEALRIVKQIAEGLKHAHSRGVIHRDIKPSNILLTSDIIPKISDWGLAKIGAKSSTTSAKALTLLYSAPEQIDEGEYGKTDERTDIYQLGVLFYELLTGKLPYEGSSPAQVISKIINPSIKPTPPSKINPKLSIFNGIFDKFLAKRKEDRFQSMDEVLEALNSLEELIKEKEKLEETLTKTTELIKKSTDKKEIEKLIKEFVETSTKLALNCAKANDKVGLLEVLETLKAYVKSEENKKELEKAIRDIEYLIKEDIPISKNTIERLEVLLNRIRKEL</sequence>
<dbReference type="eggNOG" id="arCOG02079">
    <property type="taxonomic scope" value="Archaea"/>
</dbReference>
<evidence type="ECO:0000256" key="6">
    <source>
        <dbReference type="ARBA" id="ARBA00022840"/>
    </source>
</evidence>
<keyword evidence="8" id="KW-1133">Transmembrane helix</keyword>
<dbReference type="KEGG" id="mif:Metin_0483"/>
<dbReference type="InterPro" id="IPR008271">
    <property type="entry name" value="Ser/Thr_kinase_AS"/>
</dbReference>
<gene>
    <name evidence="10" type="ordered locus">Metin_0483</name>
</gene>
<evidence type="ECO:0000256" key="1">
    <source>
        <dbReference type="ARBA" id="ARBA00010886"/>
    </source>
</evidence>
<evidence type="ECO:0000256" key="3">
    <source>
        <dbReference type="ARBA" id="ARBA00022679"/>
    </source>
</evidence>
<keyword evidence="8" id="KW-0812">Transmembrane</keyword>
<dbReference type="InterPro" id="IPR050660">
    <property type="entry name" value="NEK_Ser/Thr_kinase"/>
</dbReference>
<dbReference type="Pfam" id="PF08308">
    <property type="entry name" value="PEGA"/>
    <property type="match status" value="2"/>
</dbReference>
<keyword evidence="3" id="KW-0808">Transferase</keyword>
<dbReference type="InterPro" id="IPR000719">
    <property type="entry name" value="Prot_kinase_dom"/>
</dbReference>
<dbReference type="InterPro" id="IPR017441">
    <property type="entry name" value="Protein_kinase_ATP_BS"/>
</dbReference>
<dbReference type="SUPFAM" id="SSF56112">
    <property type="entry name" value="Protein kinase-like (PK-like)"/>
    <property type="match status" value="1"/>
</dbReference>
<dbReference type="STRING" id="573063.Metin_0483"/>
<evidence type="ECO:0000256" key="5">
    <source>
        <dbReference type="ARBA" id="ARBA00022777"/>
    </source>
</evidence>
<dbReference type="Gene3D" id="1.10.510.10">
    <property type="entry name" value="Transferase(Phosphotransferase) domain 1"/>
    <property type="match status" value="1"/>
</dbReference>
<keyword evidence="10" id="KW-0723">Serine/threonine-protein kinase</keyword>
<dbReference type="AlphaFoldDB" id="D5VRF0"/>
<keyword evidence="8" id="KW-0472">Membrane</keyword>
<dbReference type="CDD" id="cd14014">
    <property type="entry name" value="STKc_PknB_like"/>
    <property type="match status" value="1"/>
</dbReference>
<dbReference type="GO" id="GO:0005524">
    <property type="term" value="F:ATP binding"/>
    <property type="evidence" value="ECO:0007669"/>
    <property type="project" value="UniProtKB-KW"/>
</dbReference>
<dbReference type="PANTHER" id="PTHR43671:SF13">
    <property type="entry name" value="SERINE_THREONINE-PROTEIN KINASE NEK2"/>
    <property type="match status" value="1"/>
</dbReference>
<accession>D5VRF0</accession>